<dbReference type="InterPro" id="IPR010445">
    <property type="entry name" value="LapA_dom"/>
</dbReference>
<keyword evidence="8" id="KW-1185">Reference proteome</keyword>
<protein>
    <recommendedName>
        <fullName evidence="6">Lipopolysaccharide assembly protein A domain-containing protein</fullName>
    </recommendedName>
</protein>
<feature type="domain" description="Lipopolysaccharide assembly protein A" evidence="6">
    <location>
        <begin position="22"/>
        <end position="84"/>
    </location>
</feature>
<proteinExistence type="predicted"/>
<keyword evidence="4 5" id="KW-0472">Membrane</keyword>
<evidence type="ECO:0000259" key="6">
    <source>
        <dbReference type="Pfam" id="PF06305"/>
    </source>
</evidence>
<name>A0AB33Z593_9GAMM</name>
<sequence length="96" mass="10864">MKFIYLLVFVIVLVVGFVLSVLNSAPIKINYYYGWLEMPLSFALLSAFILGAVLGLSSKIWSNLMLRQRYSKLSKEAAVTKKEVSSLRTYPAKQIN</sequence>
<evidence type="ECO:0000256" key="1">
    <source>
        <dbReference type="ARBA" id="ARBA00022475"/>
    </source>
</evidence>
<dbReference type="AlphaFoldDB" id="A0AB33Z593"/>
<dbReference type="GO" id="GO:0005886">
    <property type="term" value="C:plasma membrane"/>
    <property type="evidence" value="ECO:0007669"/>
    <property type="project" value="InterPro"/>
</dbReference>
<organism evidence="7 8">
    <name type="scientific">Cycloclasticus pugetii</name>
    <dbReference type="NCBI Taxonomy" id="34068"/>
    <lineage>
        <taxon>Bacteria</taxon>
        <taxon>Pseudomonadati</taxon>
        <taxon>Pseudomonadota</taxon>
        <taxon>Gammaproteobacteria</taxon>
        <taxon>Thiotrichales</taxon>
        <taxon>Piscirickettsiaceae</taxon>
        <taxon>Cycloclasticus</taxon>
    </lineage>
</organism>
<evidence type="ECO:0000256" key="4">
    <source>
        <dbReference type="ARBA" id="ARBA00023136"/>
    </source>
</evidence>
<accession>A0AB33Z593</accession>
<keyword evidence="1" id="KW-1003">Cell membrane</keyword>
<dbReference type="EMBL" id="ASHL01000001">
    <property type="protein sequence ID" value="EPD14126.1"/>
    <property type="molecule type" value="Genomic_DNA"/>
</dbReference>
<evidence type="ECO:0000256" key="3">
    <source>
        <dbReference type="ARBA" id="ARBA00022989"/>
    </source>
</evidence>
<dbReference type="RefSeq" id="WP_015005502.1">
    <property type="nucleotide sequence ID" value="NZ_JARGOU010000006.1"/>
</dbReference>
<evidence type="ECO:0000313" key="8">
    <source>
        <dbReference type="Proteomes" id="UP000015462"/>
    </source>
</evidence>
<evidence type="ECO:0000313" key="7">
    <source>
        <dbReference type="EMBL" id="EPD14126.1"/>
    </source>
</evidence>
<dbReference type="Pfam" id="PF06305">
    <property type="entry name" value="LapA_dom"/>
    <property type="match status" value="1"/>
</dbReference>
<dbReference type="Proteomes" id="UP000015462">
    <property type="component" value="Unassembled WGS sequence"/>
</dbReference>
<evidence type="ECO:0000256" key="2">
    <source>
        <dbReference type="ARBA" id="ARBA00022692"/>
    </source>
</evidence>
<feature type="transmembrane region" description="Helical" evidence="5">
    <location>
        <begin position="40"/>
        <end position="62"/>
    </location>
</feature>
<keyword evidence="3 5" id="KW-1133">Transmembrane helix</keyword>
<keyword evidence="2 5" id="KW-0812">Transmembrane</keyword>
<evidence type="ECO:0000256" key="5">
    <source>
        <dbReference type="SAM" id="Phobius"/>
    </source>
</evidence>
<gene>
    <name evidence="7" type="ORF">L196_01465</name>
</gene>
<reference evidence="7 8" key="1">
    <citation type="journal article" date="2013" name="Genome Announc.">
        <title>Genome Sequence of the Pyrene- and Fluoranthene-Degrading Bacterium Cycloclasticus sp. Strain PY97M.</title>
        <authorList>
            <person name="Cui Z."/>
            <person name="Xu G."/>
            <person name="Li Q."/>
            <person name="Gao W."/>
            <person name="Zheng L."/>
        </authorList>
    </citation>
    <scope>NUCLEOTIDE SEQUENCE [LARGE SCALE GENOMIC DNA]</scope>
    <source>
        <strain evidence="7 8">PY97M</strain>
    </source>
</reference>
<comment type="caution">
    <text evidence="7">The sequence shown here is derived from an EMBL/GenBank/DDBJ whole genome shotgun (WGS) entry which is preliminary data.</text>
</comment>